<comment type="caution">
    <text evidence="2">The sequence shown here is derived from an EMBL/GenBank/DDBJ whole genome shotgun (WGS) entry which is preliminary data.</text>
</comment>
<accession>A0ABW2X6P5</accession>
<name>A0ABW2X6P5_9ACTN</name>
<dbReference type="EMBL" id="JBHTGL010000008">
    <property type="protein sequence ID" value="MFD0629492.1"/>
    <property type="molecule type" value="Genomic_DNA"/>
</dbReference>
<reference evidence="3" key="1">
    <citation type="journal article" date="2019" name="Int. J. Syst. Evol. Microbiol.">
        <title>The Global Catalogue of Microorganisms (GCM) 10K type strain sequencing project: providing services to taxonomists for standard genome sequencing and annotation.</title>
        <authorList>
            <consortium name="The Broad Institute Genomics Platform"/>
            <consortium name="The Broad Institute Genome Sequencing Center for Infectious Disease"/>
            <person name="Wu L."/>
            <person name="Ma J."/>
        </authorList>
    </citation>
    <scope>NUCLEOTIDE SEQUENCE [LARGE SCALE GENOMIC DNA]</scope>
    <source>
        <strain evidence="3">JCM 12607</strain>
    </source>
</reference>
<feature type="region of interest" description="Disordered" evidence="1">
    <location>
        <begin position="1"/>
        <end position="30"/>
    </location>
</feature>
<proteinExistence type="predicted"/>
<protein>
    <submittedName>
        <fullName evidence="2">Uncharacterized protein</fullName>
    </submittedName>
</protein>
<organism evidence="2 3">
    <name type="scientific">Streptomyces sanglieri</name>
    <dbReference type="NCBI Taxonomy" id="193460"/>
    <lineage>
        <taxon>Bacteria</taxon>
        <taxon>Bacillati</taxon>
        <taxon>Actinomycetota</taxon>
        <taxon>Actinomycetes</taxon>
        <taxon>Kitasatosporales</taxon>
        <taxon>Streptomycetaceae</taxon>
        <taxon>Streptomyces</taxon>
    </lineage>
</organism>
<sequence>MSRTRGPDPRTLPMPDLRDSFPGPFATSPYADAVEEQTAHWLRTYP</sequence>
<evidence type="ECO:0000313" key="2">
    <source>
        <dbReference type="EMBL" id="MFD0629492.1"/>
    </source>
</evidence>
<keyword evidence="3" id="KW-1185">Reference proteome</keyword>
<evidence type="ECO:0000256" key="1">
    <source>
        <dbReference type="SAM" id="MobiDB-lite"/>
    </source>
</evidence>
<gene>
    <name evidence="2" type="ORF">ACFQ2K_49650</name>
</gene>
<dbReference type="Proteomes" id="UP001596915">
    <property type="component" value="Unassembled WGS sequence"/>
</dbReference>
<evidence type="ECO:0000313" key="3">
    <source>
        <dbReference type="Proteomes" id="UP001596915"/>
    </source>
</evidence>